<reference evidence="2" key="2">
    <citation type="submission" date="2018-03" db="EMBL/GenBank/DDBJ databases">
        <title>The Triticum urartu genome reveals the dynamic nature of wheat genome evolution.</title>
        <authorList>
            <person name="Ling H."/>
            <person name="Ma B."/>
            <person name="Shi X."/>
            <person name="Liu H."/>
            <person name="Dong L."/>
            <person name="Sun H."/>
            <person name="Cao Y."/>
            <person name="Gao Q."/>
            <person name="Zheng S."/>
            <person name="Li Y."/>
            <person name="Yu Y."/>
            <person name="Du H."/>
            <person name="Qi M."/>
            <person name="Li Y."/>
            <person name="Yu H."/>
            <person name="Cui Y."/>
            <person name="Wang N."/>
            <person name="Chen C."/>
            <person name="Wu H."/>
            <person name="Zhao Y."/>
            <person name="Zhang J."/>
            <person name="Li Y."/>
            <person name="Zhou W."/>
            <person name="Zhang B."/>
            <person name="Hu W."/>
            <person name="Eijk M."/>
            <person name="Tang J."/>
            <person name="Witsenboer H."/>
            <person name="Zhao S."/>
            <person name="Li Z."/>
            <person name="Zhang A."/>
            <person name="Wang D."/>
            <person name="Liang C."/>
        </authorList>
    </citation>
    <scope>NUCLEOTIDE SEQUENCE [LARGE SCALE GENOMIC DNA]</scope>
    <source>
        <strain evidence="2">cv. G1812</strain>
    </source>
</reference>
<name>A0A8R7PJZ1_TRIUA</name>
<reference evidence="2" key="3">
    <citation type="submission" date="2022-06" db="UniProtKB">
        <authorList>
            <consortium name="EnsemblPlants"/>
        </authorList>
    </citation>
    <scope>IDENTIFICATION</scope>
</reference>
<accession>A0A8R7PJZ1</accession>
<dbReference type="Proteomes" id="UP000015106">
    <property type="component" value="Chromosome 2"/>
</dbReference>
<proteinExistence type="predicted"/>
<keyword evidence="3" id="KW-1185">Reference proteome</keyword>
<dbReference type="Gramene" id="TuG1812G0200005221.01.T01">
    <property type="protein sequence ID" value="TuG1812G0200005221.01.T01"/>
    <property type="gene ID" value="TuG1812G0200005221.01"/>
</dbReference>
<reference evidence="3" key="1">
    <citation type="journal article" date="2013" name="Nature">
        <title>Draft genome of the wheat A-genome progenitor Triticum urartu.</title>
        <authorList>
            <person name="Ling H.Q."/>
            <person name="Zhao S."/>
            <person name="Liu D."/>
            <person name="Wang J."/>
            <person name="Sun H."/>
            <person name="Zhang C."/>
            <person name="Fan H."/>
            <person name="Li D."/>
            <person name="Dong L."/>
            <person name="Tao Y."/>
            <person name="Gao C."/>
            <person name="Wu H."/>
            <person name="Li Y."/>
            <person name="Cui Y."/>
            <person name="Guo X."/>
            <person name="Zheng S."/>
            <person name="Wang B."/>
            <person name="Yu K."/>
            <person name="Liang Q."/>
            <person name="Yang W."/>
            <person name="Lou X."/>
            <person name="Chen J."/>
            <person name="Feng M."/>
            <person name="Jian J."/>
            <person name="Zhang X."/>
            <person name="Luo G."/>
            <person name="Jiang Y."/>
            <person name="Liu J."/>
            <person name="Wang Z."/>
            <person name="Sha Y."/>
            <person name="Zhang B."/>
            <person name="Wu H."/>
            <person name="Tang D."/>
            <person name="Shen Q."/>
            <person name="Xue P."/>
            <person name="Zou S."/>
            <person name="Wang X."/>
            <person name="Liu X."/>
            <person name="Wang F."/>
            <person name="Yang Y."/>
            <person name="An X."/>
            <person name="Dong Z."/>
            <person name="Zhang K."/>
            <person name="Zhang X."/>
            <person name="Luo M.C."/>
            <person name="Dvorak J."/>
            <person name="Tong Y."/>
            <person name="Wang J."/>
            <person name="Yang H."/>
            <person name="Li Z."/>
            <person name="Wang D."/>
            <person name="Zhang A."/>
            <person name="Wang J."/>
        </authorList>
    </citation>
    <scope>NUCLEOTIDE SEQUENCE</scope>
    <source>
        <strain evidence="3">cv. G1812</strain>
    </source>
</reference>
<feature type="compositionally biased region" description="Acidic residues" evidence="1">
    <location>
        <begin position="99"/>
        <end position="108"/>
    </location>
</feature>
<organism evidence="2 3">
    <name type="scientific">Triticum urartu</name>
    <name type="common">Red wild einkorn</name>
    <name type="synonym">Crithodium urartu</name>
    <dbReference type="NCBI Taxonomy" id="4572"/>
    <lineage>
        <taxon>Eukaryota</taxon>
        <taxon>Viridiplantae</taxon>
        <taxon>Streptophyta</taxon>
        <taxon>Embryophyta</taxon>
        <taxon>Tracheophyta</taxon>
        <taxon>Spermatophyta</taxon>
        <taxon>Magnoliopsida</taxon>
        <taxon>Liliopsida</taxon>
        <taxon>Poales</taxon>
        <taxon>Poaceae</taxon>
        <taxon>BOP clade</taxon>
        <taxon>Pooideae</taxon>
        <taxon>Triticodae</taxon>
        <taxon>Triticeae</taxon>
        <taxon>Triticinae</taxon>
        <taxon>Triticum</taxon>
    </lineage>
</organism>
<protein>
    <submittedName>
        <fullName evidence="2">Uncharacterized protein</fullName>
    </submittedName>
</protein>
<dbReference type="AlphaFoldDB" id="A0A8R7PJZ1"/>
<dbReference type="EnsemblPlants" id="TuG1812G0200005221.01.T01">
    <property type="protein sequence ID" value="TuG1812G0200005221.01.T01"/>
    <property type="gene ID" value="TuG1812G0200005221.01"/>
</dbReference>
<sequence>MIPWAEFTGEFIDVILDRVGGFFQRANRRQPGADEVVGIHVLGCQRGAHEGSAYDGLAGVRVQVEGGERPVMRDEAHSVDEVGVGAEQVAHGLPVREVAEEEGEEGDEAVGQGALGHV</sequence>
<evidence type="ECO:0000313" key="2">
    <source>
        <dbReference type="EnsemblPlants" id="TuG1812G0200005221.01.T01"/>
    </source>
</evidence>
<evidence type="ECO:0000313" key="3">
    <source>
        <dbReference type="Proteomes" id="UP000015106"/>
    </source>
</evidence>
<feature type="region of interest" description="Disordered" evidence="1">
    <location>
        <begin position="98"/>
        <end position="118"/>
    </location>
</feature>
<evidence type="ECO:0000256" key="1">
    <source>
        <dbReference type="SAM" id="MobiDB-lite"/>
    </source>
</evidence>